<proteinExistence type="predicted"/>
<sequence length="108" mass="12942">MCTIPWKWCKQRKRRQQWQPHLHIFAFDVLTVARQRLAHSTPPHSCLLLLEENVHLPCTATYPHLKFMRHSLIQLQVHHIHHILNVAHHLHHLQEIRSLLSPLTQLLH</sequence>
<dbReference type="EMBL" id="VSRR010013869">
    <property type="protein sequence ID" value="MPC56352.1"/>
    <property type="molecule type" value="Genomic_DNA"/>
</dbReference>
<protein>
    <submittedName>
        <fullName evidence="1">Uncharacterized protein</fullName>
    </submittedName>
</protein>
<accession>A0A5B7GBQ7</accession>
<evidence type="ECO:0000313" key="2">
    <source>
        <dbReference type="Proteomes" id="UP000324222"/>
    </source>
</evidence>
<reference evidence="1 2" key="1">
    <citation type="submission" date="2019-05" db="EMBL/GenBank/DDBJ databases">
        <title>Another draft genome of Portunus trituberculatus and its Hox gene families provides insights of decapod evolution.</title>
        <authorList>
            <person name="Jeong J.-H."/>
            <person name="Song I."/>
            <person name="Kim S."/>
            <person name="Choi T."/>
            <person name="Kim D."/>
            <person name="Ryu S."/>
            <person name="Kim W."/>
        </authorList>
    </citation>
    <scope>NUCLEOTIDE SEQUENCE [LARGE SCALE GENOMIC DNA]</scope>
    <source>
        <tissue evidence="1">Muscle</tissue>
    </source>
</reference>
<keyword evidence="2" id="KW-1185">Reference proteome</keyword>
<dbReference type="Proteomes" id="UP000324222">
    <property type="component" value="Unassembled WGS sequence"/>
</dbReference>
<dbReference type="AlphaFoldDB" id="A0A5B7GBQ7"/>
<name>A0A5B7GBQ7_PORTR</name>
<organism evidence="1 2">
    <name type="scientific">Portunus trituberculatus</name>
    <name type="common">Swimming crab</name>
    <name type="synonym">Neptunus trituberculatus</name>
    <dbReference type="NCBI Taxonomy" id="210409"/>
    <lineage>
        <taxon>Eukaryota</taxon>
        <taxon>Metazoa</taxon>
        <taxon>Ecdysozoa</taxon>
        <taxon>Arthropoda</taxon>
        <taxon>Crustacea</taxon>
        <taxon>Multicrustacea</taxon>
        <taxon>Malacostraca</taxon>
        <taxon>Eumalacostraca</taxon>
        <taxon>Eucarida</taxon>
        <taxon>Decapoda</taxon>
        <taxon>Pleocyemata</taxon>
        <taxon>Brachyura</taxon>
        <taxon>Eubrachyura</taxon>
        <taxon>Portunoidea</taxon>
        <taxon>Portunidae</taxon>
        <taxon>Portuninae</taxon>
        <taxon>Portunus</taxon>
    </lineage>
</organism>
<comment type="caution">
    <text evidence="1">The sequence shown here is derived from an EMBL/GenBank/DDBJ whole genome shotgun (WGS) entry which is preliminary data.</text>
</comment>
<evidence type="ECO:0000313" key="1">
    <source>
        <dbReference type="EMBL" id="MPC56352.1"/>
    </source>
</evidence>
<gene>
    <name evidence="1" type="ORF">E2C01_050309</name>
</gene>